<evidence type="ECO:0000259" key="10">
    <source>
        <dbReference type="Pfam" id="PF02463"/>
    </source>
</evidence>
<dbReference type="InterPro" id="IPR018078">
    <property type="entry name" value="DNA-binding_RecF_CS"/>
</dbReference>
<dbReference type="Pfam" id="PF02463">
    <property type="entry name" value="SMC_N"/>
    <property type="match status" value="1"/>
</dbReference>
<dbReference type="InterPro" id="IPR003395">
    <property type="entry name" value="RecF/RecN/SMC_N"/>
</dbReference>
<comment type="subcellular location">
    <subcellularLocation>
        <location evidence="1 9">Cytoplasm</location>
    </subcellularLocation>
</comment>
<keyword evidence="4 9" id="KW-0963">Cytoplasm</keyword>
<keyword evidence="12" id="KW-1185">Reference proteome</keyword>
<dbReference type="Gene3D" id="1.20.1050.90">
    <property type="entry name" value="RecF/RecN/SMC, N-terminal domain"/>
    <property type="match status" value="1"/>
</dbReference>
<dbReference type="PROSITE" id="PS00617">
    <property type="entry name" value="RECF_1"/>
    <property type="match status" value="1"/>
</dbReference>
<evidence type="ECO:0000256" key="1">
    <source>
        <dbReference type="ARBA" id="ARBA00004496"/>
    </source>
</evidence>
<dbReference type="InterPro" id="IPR027417">
    <property type="entry name" value="P-loop_NTPase"/>
</dbReference>
<evidence type="ECO:0000256" key="5">
    <source>
        <dbReference type="ARBA" id="ARBA00022705"/>
    </source>
</evidence>
<evidence type="ECO:0000256" key="3">
    <source>
        <dbReference type="ARBA" id="ARBA00020170"/>
    </source>
</evidence>
<dbReference type="EMBL" id="JBHUHD010000001">
    <property type="protein sequence ID" value="MFD2140903.1"/>
    <property type="molecule type" value="Genomic_DNA"/>
</dbReference>
<feature type="domain" description="RecF/RecN/SMC N-terminal" evidence="10">
    <location>
        <begin position="8"/>
        <end position="352"/>
    </location>
</feature>
<dbReference type="PANTHER" id="PTHR32182">
    <property type="entry name" value="DNA REPLICATION AND REPAIR PROTEIN RECF"/>
    <property type="match status" value="1"/>
</dbReference>
<evidence type="ECO:0000256" key="2">
    <source>
        <dbReference type="ARBA" id="ARBA00008016"/>
    </source>
</evidence>
<comment type="caution">
    <text evidence="11">The sequence shown here is derived from an EMBL/GenBank/DDBJ whole genome shotgun (WGS) entry which is preliminary data.</text>
</comment>
<accession>A0ABW4YX98</accession>
<evidence type="ECO:0000256" key="7">
    <source>
        <dbReference type="ARBA" id="ARBA00022840"/>
    </source>
</evidence>
<protein>
    <recommendedName>
        <fullName evidence="3 9">DNA replication and repair protein RecF</fullName>
    </recommendedName>
</protein>
<comment type="similarity">
    <text evidence="2 9">Belongs to the RecF family.</text>
</comment>
<keyword evidence="5 9" id="KW-0235">DNA replication</keyword>
<keyword evidence="6 9" id="KW-0547">Nucleotide-binding</keyword>
<dbReference type="InterPro" id="IPR042174">
    <property type="entry name" value="RecF_2"/>
</dbReference>
<name>A0ABW4YX98_9HYPH</name>
<evidence type="ECO:0000256" key="4">
    <source>
        <dbReference type="ARBA" id="ARBA00022490"/>
    </source>
</evidence>
<proteinExistence type="inferred from homology"/>
<dbReference type="RefSeq" id="WP_213350545.1">
    <property type="nucleotide sequence ID" value="NZ_JAHBGB010000002.1"/>
</dbReference>
<dbReference type="PANTHER" id="PTHR32182:SF0">
    <property type="entry name" value="DNA REPLICATION AND REPAIR PROTEIN RECF"/>
    <property type="match status" value="1"/>
</dbReference>
<comment type="function">
    <text evidence="9">The RecF protein is involved in DNA metabolism; it is required for DNA replication and normal SOS inducibility. RecF binds preferentially to single-stranded, linear DNA. It also seems to bind ATP.</text>
</comment>
<evidence type="ECO:0000313" key="12">
    <source>
        <dbReference type="Proteomes" id="UP001597299"/>
    </source>
</evidence>
<dbReference type="SUPFAM" id="SSF52540">
    <property type="entry name" value="P-loop containing nucleoside triphosphate hydrolases"/>
    <property type="match status" value="1"/>
</dbReference>
<evidence type="ECO:0000256" key="8">
    <source>
        <dbReference type="ARBA" id="ARBA00023125"/>
    </source>
</evidence>
<dbReference type="HAMAP" id="MF_00365">
    <property type="entry name" value="RecF"/>
    <property type="match status" value="1"/>
</dbReference>
<dbReference type="InterPro" id="IPR001238">
    <property type="entry name" value="DNA-binding_RecF"/>
</dbReference>
<evidence type="ECO:0000313" key="11">
    <source>
        <dbReference type="EMBL" id="MFD2140903.1"/>
    </source>
</evidence>
<keyword evidence="9" id="KW-0742">SOS response</keyword>
<organism evidence="11 12">
    <name type="scientific">Ancylobacter oerskovii</name>
    <dbReference type="NCBI Taxonomy" id="459519"/>
    <lineage>
        <taxon>Bacteria</taxon>
        <taxon>Pseudomonadati</taxon>
        <taxon>Pseudomonadota</taxon>
        <taxon>Alphaproteobacteria</taxon>
        <taxon>Hyphomicrobiales</taxon>
        <taxon>Xanthobacteraceae</taxon>
        <taxon>Ancylobacter</taxon>
    </lineage>
</organism>
<keyword evidence="9" id="KW-0234">DNA repair</keyword>
<feature type="binding site" evidence="9">
    <location>
        <begin position="35"/>
        <end position="42"/>
    </location>
    <ligand>
        <name>ATP</name>
        <dbReference type="ChEBI" id="CHEBI:30616"/>
    </ligand>
</feature>
<evidence type="ECO:0000256" key="6">
    <source>
        <dbReference type="ARBA" id="ARBA00022741"/>
    </source>
</evidence>
<keyword evidence="7 9" id="KW-0067">ATP-binding</keyword>
<keyword evidence="8 9" id="KW-0238">DNA-binding</keyword>
<reference evidence="12" key="1">
    <citation type="journal article" date="2019" name="Int. J. Syst. Evol. Microbiol.">
        <title>The Global Catalogue of Microorganisms (GCM) 10K type strain sequencing project: providing services to taxonomists for standard genome sequencing and annotation.</title>
        <authorList>
            <consortium name="The Broad Institute Genomics Platform"/>
            <consortium name="The Broad Institute Genome Sequencing Center for Infectious Disease"/>
            <person name="Wu L."/>
            <person name="Ma J."/>
        </authorList>
    </citation>
    <scope>NUCLEOTIDE SEQUENCE [LARGE SCALE GENOMIC DNA]</scope>
    <source>
        <strain evidence="12">CCM 7435</strain>
    </source>
</reference>
<dbReference type="Gene3D" id="3.40.50.300">
    <property type="entry name" value="P-loop containing nucleotide triphosphate hydrolases"/>
    <property type="match status" value="1"/>
</dbReference>
<sequence>MSPPATRITRLRLTRFRSYEVAELRSEADTLVLIGPNGAGKTNVLEAVSLLAPGRGLRRAALDQFAHREDGVPAEGWAVSATLDGPYGDVTLGTGQEPDPSGEIRTRRCRIDGAPVGSATAFADYVRVIWLTPEMDGLFTGPPSERRRFLDRLVLSVDAEHGARVNALERALRSRNRLLEEPRTDARYLDAVEQELAALSVAVAAARLETVRRLDAGIAAGRDEASAFPWATLQLDGEIERELAHLSATQVEDGYRGLLRDNRPRDRAAGRTLEGAHLSDLMVGHGPKAMPASQGSTGEQKALLIGLILAHARLVAEMAGMSPVMLLDDVVAYLDPGRREALFATLRTLGGQVWMTGADPAAFAALPPEAMRFSVSPGHVHPAPA</sequence>
<evidence type="ECO:0000256" key="9">
    <source>
        <dbReference type="HAMAP-Rule" id="MF_00365"/>
    </source>
</evidence>
<dbReference type="NCBIfam" id="TIGR00611">
    <property type="entry name" value="recf"/>
    <property type="match status" value="1"/>
</dbReference>
<keyword evidence="9" id="KW-0227">DNA damage</keyword>
<gene>
    <name evidence="9 11" type="primary">recF</name>
    <name evidence="11" type="ORF">ACFSNC_10865</name>
</gene>
<dbReference type="Proteomes" id="UP001597299">
    <property type="component" value="Unassembled WGS sequence"/>
</dbReference>